<dbReference type="InterPro" id="IPR002925">
    <property type="entry name" value="Dienelactn_hydro"/>
</dbReference>
<evidence type="ECO:0000313" key="4">
    <source>
        <dbReference type="EMBL" id="RPJ68075.1"/>
    </source>
</evidence>
<dbReference type="AlphaFoldDB" id="A0A3N5YEE0"/>
<dbReference type="GO" id="GO:0052689">
    <property type="term" value="F:carboxylic ester hydrolase activity"/>
    <property type="evidence" value="ECO:0007669"/>
    <property type="project" value="UniProtKB-ARBA"/>
</dbReference>
<dbReference type="OrthoDB" id="9789573at2"/>
<gene>
    <name evidence="4" type="ORF">DRW07_01285</name>
</gene>
<proteinExistence type="predicted"/>
<protein>
    <recommendedName>
        <fullName evidence="3">Dienelactone hydrolase domain-containing protein</fullName>
    </recommendedName>
</protein>
<dbReference type="PANTHER" id="PTHR22946">
    <property type="entry name" value="DIENELACTONE HYDROLASE DOMAIN-CONTAINING PROTEIN-RELATED"/>
    <property type="match status" value="1"/>
</dbReference>
<feature type="chain" id="PRO_5018122060" description="Dienelactone hydrolase domain-containing protein" evidence="2">
    <location>
        <begin position="20"/>
        <end position="288"/>
    </location>
</feature>
<reference evidence="4 5" key="1">
    <citation type="submission" date="2018-11" db="EMBL/GenBank/DDBJ databases">
        <authorList>
            <person name="Ye M.-Q."/>
            <person name="Du Z.-J."/>
        </authorList>
    </citation>
    <scope>NUCLEOTIDE SEQUENCE [LARGE SCALE GENOMIC DNA]</scope>
    <source>
        <strain evidence="4 5">U0105</strain>
    </source>
</reference>
<name>A0A3N5YEE0_9ALTE</name>
<evidence type="ECO:0000259" key="3">
    <source>
        <dbReference type="Pfam" id="PF01738"/>
    </source>
</evidence>
<dbReference type="InterPro" id="IPR050261">
    <property type="entry name" value="FrsA_esterase"/>
</dbReference>
<dbReference type="SUPFAM" id="SSF53474">
    <property type="entry name" value="alpha/beta-Hydrolases"/>
    <property type="match status" value="1"/>
</dbReference>
<keyword evidence="2" id="KW-0732">Signal</keyword>
<evidence type="ECO:0000256" key="1">
    <source>
        <dbReference type="ARBA" id="ARBA00022801"/>
    </source>
</evidence>
<sequence>MKKLLFVLSITLCAFASHAKIEKAQLPFINYVSLPVEVAPGVNITTAGQLRIPRDAKGPVPAVILLHTTAGIDSTGSFYAKKLNNAGIATLELDLWGGRGLSGGATSRPAAPQETLPDAYTALAYLAQRPDIDANKIGIMGFSWGAVVTMLTATKQYDDLAGLPFKFAAHVAHYPICYGYNNVPGFEFENLTGAPVLIQSAELDHYDFPGACPLMVSQIPEADQAVVEVIEYKNVFHTWDRLEPEIEVFDPVAYLGVGGMVTLAPDKKTARKSRKKVVKFFTEVFETN</sequence>
<dbReference type="InterPro" id="IPR029058">
    <property type="entry name" value="AB_hydrolase_fold"/>
</dbReference>
<dbReference type="Pfam" id="PF01738">
    <property type="entry name" value="DLH"/>
    <property type="match status" value="1"/>
</dbReference>
<dbReference type="EMBL" id="RPOK01000001">
    <property type="protein sequence ID" value="RPJ68075.1"/>
    <property type="molecule type" value="Genomic_DNA"/>
</dbReference>
<evidence type="ECO:0000313" key="5">
    <source>
        <dbReference type="Proteomes" id="UP000275281"/>
    </source>
</evidence>
<accession>A0A3N5YEE0</accession>
<evidence type="ECO:0000256" key="2">
    <source>
        <dbReference type="SAM" id="SignalP"/>
    </source>
</evidence>
<dbReference type="Gene3D" id="3.40.50.1820">
    <property type="entry name" value="alpha/beta hydrolase"/>
    <property type="match status" value="1"/>
</dbReference>
<keyword evidence="5" id="KW-1185">Reference proteome</keyword>
<dbReference type="PANTHER" id="PTHR22946:SF9">
    <property type="entry name" value="POLYKETIDE TRANSFERASE AF380"/>
    <property type="match status" value="1"/>
</dbReference>
<feature type="domain" description="Dienelactone hydrolase" evidence="3">
    <location>
        <begin position="50"/>
        <end position="284"/>
    </location>
</feature>
<dbReference type="RefSeq" id="WP_124026077.1">
    <property type="nucleotide sequence ID" value="NZ_JBHRSN010000005.1"/>
</dbReference>
<organism evidence="4 5">
    <name type="scientific">Alteromonas sediminis</name>
    <dbReference type="NCBI Taxonomy" id="2259342"/>
    <lineage>
        <taxon>Bacteria</taxon>
        <taxon>Pseudomonadati</taxon>
        <taxon>Pseudomonadota</taxon>
        <taxon>Gammaproteobacteria</taxon>
        <taxon>Alteromonadales</taxon>
        <taxon>Alteromonadaceae</taxon>
        <taxon>Alteromonas/Salinimonas group</taxon>
        <taxon>Alteromonas</taxon>
    </lineage>
</organism>
<comment type="caution">
    <text evidence="4">The sequence shown here is derived from an EMBL/GenBank/DDBJ whole genome shotgun (WGS) entry which is preliminary data.</text>
</comment>
<dbReference type="Proteomes" id="UP000275281">
    <property type="component" value="Unassembled WGS sequence"/>
</dbReference>
<feature type="signal peptide" evidence="2">
    <location>
        <begin position="1"/>
        <end position="19"/>
    </location>
</feature>
<keyword evidence="1" id="KW-0378">Hydrolase</keyword>